<evidence type="ECO:0000256" key="3">
    <source>
        <dbReference type="ARBA" id="ARBA00023134"/>
    </source>
</evidence>
<dbReference type="AlphaFoldDB" id="T1D0B5"/>
<evidence type="ECO:0000256" key="2">
    <source>
        <dbReference type="ARBA" id="ARBA00022801"/>
    </source>
</evidence>
<dbReference type="SUPFAM" id="SSF52540">
    <property type="entry name" value="P-loop containing nucleoside triphosphate hydrolases"/>
    <property type="match status" value="1"/>
</dbReference>
<evidence type="ECO:0000256" key="4">
    <source>
        <dbReference type="ARBA" id="ARBA00023186"/>
    </source>
</evidence>
<protein>
    <submittedName>
        <fullName evidence="5">ArgK protein</fullName>
    </submittedName>
</protein>
<feature type="non-terminal residue" evidence="5">
    <location>
        <position position="128"/>
    </location>
</feature>
<dbReference type="InterPro" id="IPR052040">
    <property type="entry name" value="GTPase/Isobutyryl-CoA_mutase"/>
</dbReference>
<proteinExistence type="predicted"/>
<dbReference type="GO" id="GO:0005525">
    <property type="term" value="F:GTP binding"/>
    <property type="evidence" value="ECO:0007669"/>
    <property type="project" value="UniProtKB-KW"/>
</dbReference>
<dbReference type="Gene3D" id="3.40.50.300">
    <property type="entry name" value="P-loop containing nucleotide triphosphate hydrolases"/>
    <property type="match status" value="1"/>
</dbReference>
<comment type="caution">
    <text evidence="5">The sequence shown here is derived from an EMBL/GenBank/DDBJ whole genome shotgun (WGS) entry which is preliminary data.</text>
</comment>
<dbReference type="GO" id="GO:0016787">
    <property type="term" value="F:hydrolase activity"/>
    <property type="evidence" value="ECO:0007669"/>
    <property type="project" value="UniProtKB-KW"/>
</dbReference>
<dbReference type="PANTHER" id="PTHR43087">
    <property type="entry name" value="LYSINE/ARGININE/ORNITHINE TRANSPORT SYSTEM KINASE"/>
    <property type="match status" value="1"/>
</dbReference>
<reference evidence="5" key="1">
    <citation type="submission" date="2013-08" db="EMBL/GenBank/DDBJ databases">
        <authorList>
            <person name="Mendez C."/>
            <person name="Richter M."/>
            <person name="Ferrer M."/>
            <person name="Sanchez J."/>
        </authorList>
    </citation>
    <scope>NUCLEOTIDE SEQUENCE</scope>
</reference>
<dbReference type="Pfam" id="PF03308">
    <property type="entry name" value="MeaB"/>
    <property type="match status" value="1"/>
</dbReference>
<evidence type="ECO:0000256" key="1">
    <source>
        <dbReference type="ARBA" id="ARBA00022741"/>
    </source>
</evidence>
<dbReference type="PANTHER" id="PTHR43087:SF1">
    <property type="entry name" value="LAO_AO TRANSPORT SYSTEM ATPASE"/>
    <property type="match status" value="1"/>
</dbReference>
<keyword evidence="1" id="KW-0547">Nucleotide-binding</keyword>
<dbReference type="EMBL" id="AUZX01003042">
    <property type="protein sequence ID" value="EQD74989.1"/>
    <property type="molecule type" value="Genomic_DNA"/>
</dbReference>
<organism evidence="5">
    <name type="scientific">mine drainage metagenome</name>
    <dbReference type="NCBI Taxonomy" id="410659"/>
    <lineage>
        <taxon>unclassified sequences</taxon>
        <taxon>metagenomes</taxon>
        <taxon>ecological metagenomes</taxon>
    </lineage>
</organism>
<reference evidence="5" key="2">
    <citation type="journal article" date="2014" name="ISME J.">
        <title>Microbial stratification in low pH oxic and suboxic macroscopic growths along an acid mine drainage.</title>
        <authorList>
            <person name="Mendez-Garcia C."/>
            <person name="Mesa V."/>
            <person name="Sprenger R.R."/>
            <person name="Richter M."/>
            <person name="Diez M.S."/>
            <person name="Solano J."/>
            <person name="Bargiela R."/>
            <person name="Golyshina O.V."/>
            <person name="Manteca A."/>
            <person name="Ramos J.L."/>
            <person name="Gallego J.R."/>
            <person name="Llorente I."/>
            <person name="Martins Dos Santos V.A."/>
            <person name="Jensen O.N."/>
            <person name="Pelaez A.I."/>
            <person name="Sanchez J."/>
            <person name="Ferrer M."/>
        </authorList>
    </citation>
    <scope>NUCLEOTIDE SEQUENCE</scope>
</reference>
<dbReference type="InterPro" id="IPR027417">
    <property type="entry name" value="P-loop_NTPase"/>
</dbReference>
<name>T1D0B5_9ZZZZ</name>
<sequence>MSLGSDILKGDQRALARALTVVENDPDAAEEIIREVYAQTGGALVIGLTGAPGVGKSTLVDRLAGHYATEGRSVGVLAVDPSSPFSGGALLGDRVRMDLRGKDVFIRSLATRGHLGGLARATPLAIQL</sequence>
<keyword evidence="3" id="KW-0342">GTP-binding</keyword>
<keyword evidence="2" id="KW-0378">Hydrolase</keyword>
<evidence type="ECO:0000313" key="5">
    <source>
        <dbReference type="EMBL" id="EQD74989.1"/>
    </source>
</evidence>
<keyword evidence="4" id="KW-0143">Chaperone</keyword>
<gene>
    <name evidence="5" type="ORF">B1A_04201</name>
</gene>
<accession>T1D0B5</accession>